<dbReference type="InParanoid" id="A0A6J2X093"/>
<reference evidence="17" key="1">
    <citation type="submission" date="2025-08" db="UniProtKB">
        <authorList>
            <consortium name="RefSeq"/>
        </authorList>
    </citation>
    <scope>IDENTIFICATION</scope>
</reference>
<keyword evidence="8 11" id="KW-0505">Motor protein</keyword>
<dbReference type="CTD" id="81930"/>
<feature type="region of interest" description="Disordered" evidence="14">
    <location>
        <begin position="647"/>
        <end position="701"/>
    </location>
</feature>
<dbReference type="GO" id="GO:0008017">
    <property type="term" value="F:microtubule binding"/>
    <property type="evidence" value="ECO:0007669"/>
    <property type="project" value="InterPro"/>
</dbReference>
<comment type="subcellular location">
    <subcellularLocation>
        <location evidence="2">Cytoplasm</location>
        <location evidence="2">Cytoskeleton</location>
    </subcellularLocation>
    <subcellularLocation>
        <location evidence="1">Nucleus</location>
    </subcellularLocation>
</comment>
<dbReference type="GO" id="GO:0048731">
    <property type="term" value="P:system development"/>
    <property type="evidence" value="ECO:0007669"/>
    <property type="project" value="UniProtKB-ARBA"/>
</dbReference>
<feature type="domain" description="Kinesin motor" evidence="15">
    <location>
        <begin position="9"/>
        <end position="353"/>
    </location>
</feature>
<dbReference type="InterPro" id="IPR036961">
    <property type="entry name" value="Kinesin_motor_dom_sf"/>
</dbReference>
<keyword evidence="16" id="KW-1185">Reference proteome</keyword>
<dbReference type="GO" id="GO:0005524">
    <property type="term" value="F:ATP binding"/>
    <property type="evidence" value="ECO:0007669"/>
    <property type="project" value="UniProtKB-UniRule"/>
</dbReference>
<dbReference type="Proteomes" id="UP000504632">
    <property type="component" value="Chromosome 2"/>
</dbReference>
<name>A0A6J2X093_CHACN</name>
<accession>A0A6J2X093</accession>
<evidence type="ECO:0000256" key="14">
    <source>
        <dbReference type="SAM" id="MobiDB-lite"/>
    </source>
</evidence>
<dbReference type="PRINTS" id="PR00380">
    <property type="entry name" value="KINESINHEAVY"/>
</dbReference>
<evidence type="ECO:0000256" key="1">
    <source>
        <dbReference type="ARBA" id="ARBA00004123"/>
    </source>
</evidence>
<evidence type="ECO:0000256" key="11">
    <source>
        <dbReference type="PROSITE-ProRule" id="PRU00283"/>
    </source>
</evidence>
<dbReference type="PROSITE" id="PS50067">
    <property type="entry name" value="KINESIN_MOTOR_2"/>
    <property type="match status" value="1"/>
</dbReference>
<gene>
    <name evidence="17" type="primary">kif18a</name>
</gene>
<proteinExistence type="inferred from homology"/>
<keyword evidence="5 11" id="KW-0547">Nucleotide-binding</keyword>
<feature type="compositionally biased region" description="Polar residues" evidence="14">
    <location>
        <begin position="660"/>
        <end position="670"/>
    </location>
</feature>
<dbReference type="SUPFAM" id="SSF52540">
    <property type="entry name" value="P-loop containing nucleoside triphosphate hydrolases"/>
    <property type="match status" value="1"/>
</dbReference>
<protein>
    <recommendedName>
        <fullName evidence="12">Kinesin-like protein</fullName>
    </recommendedName>
</protein>
<evidence type="ECO:0000256" key="6">
    <source>
        <dbReference type="ARBA" id="ARBA00022840"/>
    </source>
</evidence>
<dbReference type="InterPro" id="IPR019821">
    <property type="entry name" value="Kinesin_motor_CS"/>
</dbReference>
<feature type="binding site" evidence="11">
    <location>
        <begin position="111"/>
        <end position="118"/>
    </location>
    <ligand>
        <name>ATP</name>
        <dbReference type="ChEBI" id="CHEBI:30616"/>
    </ligand>
</feature>
<dbReference type="GO" id="GO:0005874">
    <property type="term" value="C:microtubule"/>
    <property type="evidence" value="ECO:0007669"/>
    <property type="project" value="UniProtKB-KW"/>
</dbReference>
<dbReference type="InterPro" id="IPR027640">
    <property type="entry name" value="Kinesin-like_fam"/>
</dbReference>
<dbReference type="FunFam" id="3.40.850.10:FF:000027">
    <property type="entry name" value="Kinesin-like protein"/>
    <property type="match status" value="1"/>
</dbReference>
<dbReference type="GO" id="GO:0000278">
    <property type="term" value="P:mitotic cell cycle"/>
    <property type="evidence" value="ECO:0007669"/>
    <property type="project" value="UniProtKB-ARBA"/>
</dbReference>
<dbReference type="SMART" id="SM00129">
    <property type="entry name" value="KISc"/>
    <property type="match status" value="1"/>
</dbReference>
<dbReference type="RefSeq" id="XP_030650018.1">
    <property type="nucleotide sequence ID" value="XM_030794158.1"/>
</dbReference>
<keyword evidence="4 12" id="KW-0493">Microtubule</keyword>
<dbReference type="GO" id="GO:0003777">
    <property type="term" value="F:microtubule motor activity"/>
    <property type="evidence" value="ECO:0007669"/>
    <property type="project" value="InterPro"/>
</dbReference>
<dbReference type="Gene3D" id="3.40.850.10">
    <property type="entry name" value="Kinesin motor domain"/>
    <property type="match status" value="1"/>
</dbReference>
<evidence type="ECO:0000256" key="13">
    <source>
        <dbReference type="SAM" id="Coils"/>
    </source>
</evidence>
<dbReference type="PANTHER" id="PTHR47968">
    <property type="entry name" value="CENTROMERE PROTEIN E"/>
    <property type="match status" value="1"/>
</dbReference>
<evidence type="ECO:0000256" key="12">
    <source>
        <dbReference type="RuleBase" id="RU000394"/>
    </source>
</evidence>
<dbReference type="InterPro" id="IPR001752">
    <property type="entry name" value="Kinesin_motor_dom"/>
</dbReference>
<evidence type="ECO:0000313" key="17">
    <source>
        <dbReference type="RefSeq" id="XP_030650018.1"/>
    </source>
</evidence>
<dbReference type="CDD" id="cd01370">
    <property type="entry name" value="KISc_KIP3_like"/>
    <property type="match status" value="1"/>
</dbReference>
<dbReference type="Pfam" id="PF00225">
    <property type="entry name" value="Kinesin"/>
    <property type="match status" value="1"/>
</dbReference>
<keyword evidence="3" id="KW-0963">Cytoplasm</keyword>
<keyword evidence="7 13" id="KW-0175">Coiled coil</keyword>
<keyword evidence="10" id="KW-0539">Nucleus</keyword>
<dbReference type="OrthoDB" id="3176171at2759"/>
<keyword evidence="9" id="KW-0206">Cytoskeleton</keyword>
<dbReference type="PANTHER" id="PTHR47968:SF65">
    <property type="entry name" value="KINESIN MOTOR DOMAIN-CONTAINING PROTEIN"/>
    <property type="match status" value="1"/>
</dbReference>
<evidence type="ECO:0000256" key="3">
    <source>
        <dbReference type="ARBA" id="ARBA00022490"/>
    </source>
</evidence>
<keyword evidence="6 11" id="KW-0067">ATP-binding</keyword>
<comment type="similarity">
    <text evidence="11 12">Belongs to the TRAFAC class myosin-kinesin ATPase superfamily. Kinesin family.</text>
</comment>
<sequence>MGGEEVCSHVKVVVRVRPLNSREKEGNFKKVVHVVDKHMLIFDPKEEEVTFFRGQKSARRDLRKKVNKDLKFVFDNVFGEDSCQMDVFENTTKGIVDGVLNGYNCTVFAYGATGAGKTHTMLGTSNDPGVMYLTMKELFARMDLIKDEKVFDVAFSYLEVYNEQIRDLLANSGPLAVREDGCKGVVVQGLTLHQPKSAEHILEALDYGNKNRTQHPTDVNASSSRSHAVFQIYLRQQDKTASLNPNVRVAKMSLIDLAGSERASATNAKGARLREGANINRSLLALGNVINTLADPKSKKTHIPYRDSKLTRLLKDSLGGNCRTVMIANVSPSTLSYDDTHNTLKYANRAKEIKSTLKSNVVSLDSHIGQYAVICEKQRAEILQLKQKLKAYEEQKTQARAGLNPVPAEKRAEFEKMSESLRSVFAVRQQVRKDQLDVEKQLKECELRLRHREDWHHQGQLFFSEDKAEKATCKYERKLASLQSHQQHLQRRLEENEKRFQENEGWLHRLENEMKLLGHDGHTPEMLRKELQCHRLQLQVADLQQHTEHMSHLIGVQDQENKHTQKLVNALLVTCRQQNLALKAAGIATTTGSSEWEELEHLVQRERGVVWADQEKAEERAEKNGCADGVRLQPILSFSRLITHQNTPCSAEKHTRRVSQRLQRALSSKGPQGEQGKAEEPAAKKPIRRKLAVSPPNPVQGSAALAQCSPGLQEVLKQEGVCPIQYTPENCSKPPTQSSSTFDPNATFDVGHGEELEAANATIILSKGSPQPLAPAGSSQIQPLRTNNGNETVKRFEIPSLLDIRRVKPSYMAMTSAAQGKRKLNCSGKDVDGSLAAPKRIKQEPAVTGKPLRVRRFGVSSASENEPSRRVVRSVSEGNIHLLDLRKPKSSLLRGSLFNRVAKRRV</sequence>
<dbReference type="GO" id="GO:0005634">
    <property type="term" value="C:nucleus"/>
    <property type="evidence" value="ECO:0007669"/>
    <property type="project" value="UniProtKB-SubCell"/>
</dbReference>
<evidence type="ECO:0000256" key="4">
    <source>
        <dbReference type="ARBA" id="ARBA00022701"/>
    </source>
</evidence>
<evidence type="ECO:0000256" key="10">
    <source>
        <dbReference type="ARBA" id="ARBA00023242"/>
    </source>
</evidence>
<dbReference type="AlphaFoldDB" id="A0A6J2X093"/>
<evidence type="ECO:0000256" key="9">
    <source>
        <dbReference type="ARBA" id="ARBA00023212"/>
    </source>
</evidence>
<evidence type="ECO:0000313" key="16">
    <source>
        <dbReference type="Proteomes" id="UP000504632"/>
    </source>
</evidence>
<evidence type="ECO:0000256" key="5">
    <source>
        <dbReference type="ARBA" id="ARBA00022741"/>
    </source>
</evidence>
<feature type="coiled-coil region" evidence="13">
    <location>
        <begin position="375"/>
        <end position="402"/>
    </location>
</feature>
<evidence type="ECO:0000256" key="8">
    <source>
        <dbReference type="ARBA" id="ARBA00023175"/>
    </source>
</evidence>
<dbReference type="GeneID" id="115830112"/>
<evidence type="ECO:0000256" key="2">
    <source>
        <dbReference type="ARBA" id="ARBA00004245"/>
    </source>
</evidence>
<organism evidence="16 17">
    <name type="scientific">Chanos chanos</name>
    <name type="common">Milkfish</name>
    <name type="synonym">Mugil chanos</name>
    <dbReference type="NCBI Taxonomy" id="29144"/>
    <lineage>
        <taxon>Eukaryota</taxon>
        <taxon>Metazoa</taxon>
        <taxon>Chordata</taxon>
        <taxon>Craniata</taxon>
        <taxon>Vertebrata</taxon>
        <taxon>Euteleostomi</taxon>
        <taxon>Actinopterygii</taxon>
        <taxon>Neopterygii</taxon>
        <taxon>Teleostei</taxon>
        <taxon>Ostariophysi</taxon>
        <taxon>Gonorynchiformes</taxon>
        <taxon>Chanidae</taxon>
        <taxon>Chanos</taxon>
    </lineage>
</organism>
<evidence type="ECO:0000259" key="15">
    <source>
        <dbReference type="PROSITE" id="PS50067"/>
    </source>
</evidence>
<dbReference type="GO" id="GO:0007018">
    <property type="term" value="P:microtubule-based movement"/>
    <property type="evidence" value="ECO:0007669"/>
    <property type="project" value="InterPro"/>
</dbReference>
<dbReference type="InterPro" id="IPR027417">
    <property type="entry name" value="P-loop_NTPase"/>
</dbReference>
<dbReference type="GO" id="GO:0005819">
    <property type="term" value="C:spindle"/>
    <property type="evidence" value="ECO:0007669"/>
    <property type="project" value="UniProtKB-ARBA"/>
</dbReference>
<evidence type="ECO:0000256" key="7">
    <source>
        <dbReference type="ARBA" id="ARBA00023054"/>
    </source>
</evidence>
<dbReference type="PROSITE" id="PS00411">
    <property type="entry name" value="KINESIN_MOTOR_1"/>
    <property type="match status" value="1"/>
</dbReference>